<gene>
    <name evidence="2" type="ORF">DY130_00845</name>
</gene>
<dbReference type="InterPro" id="IPR021529">
    <property type="entry name" value="DUF2798"/>
</dbReference>
<organism evidence="2 3">
    <name type="scientific">Apilactobacillus micheneri</name>
    <dbReference type="NCBI Taxonomy" id="1899430"/>
    <lineage>
        <taxon>Bacteria</taxon>
        <taxon>Bacillati</taxon>
        <taxon>Bacillota</taxon>
        <taxon>Bacilli</taxon>
        <taxon>Lactobacillales</taxon>
        <taxon>Lactobacillaceae</taxon>
        <taxon>Apilactobacillus</taxon>
    </lineage>
</organism>
<dbReference type="Proteomes" id="UP000784700">
    <property type="component" value="Unassembled WGS sequence"/>
</dbReference>
<sequence length="159" mass="17329">MPRNFKEELMFTGMMAGMMVIVMEAYNIAIASGVNSGFILDVLKGYPLALIVAAILDLVLVGPIVKGIFFKFIFKPEWEATPIKIALWISCLMVLGMVTLMSLFGIIVTFGLGNISFGIYAHAWIFNLIVALPLQLIIVGPISRMGLNKIQSSGNSSEV</sequence>
<feature type="transmembrane region" description="Helical" evidence="1">
    <location>
        <begin position="119"/>
        <end position="139"/>
    </location>
</feature>
<keyword evidence="1" id="KW-1133">Transmembrane helix</keyword>
<dbReference type="EMBL" id="QUBG01000001">
    <property type="protein sequence ID" value="TPR46093.1"/>
    <property type="molecule type" value="Genomic_DNA"/>
</dbReference>
<evidence type="ECO:0000313" key="2">
    <source>
        <dbReference type="EMBL" id="TPR46093.1"/>
    </source>
</evidence>
<dbReference type="GeneID" id="58107671"/>
<dbReference type="Pfam" id="PF11391">
    <property type="entry name" value="DUF2798"/>
    <property type="match status" value="2"/>
</dbReference>
<feature type="transmembrane region" description="Helical" evidence="1">
    <location>
        <begin position="85"/>
        <end position="113"/>
    </location>
</feature>
<feature type="transmembrane region" description="Helical" evidence="1">
    <location>
        <begin position="46"/>
        <end position="73"/>
    </location>
</feature>
<dbReference type="RefSeq" id="WP_140934309.1">
    <property type="nucleotide sequence ID" value="NZ_QUBF01000001.1"/>
</dbReference>
<accession>A0A9Q8MUB2</accession>
<protein>
    <submittedName>
        <fullName evidence="2">DUF2798 domain-containing protein</fullName>
    </submittedName>
</protein>
<name>A0A9Q8MUB2_9LACO</name>
<dbReference type="AlphaFoldDB" id="A0A9Q8MUB2"/>
<keyword evidence="1" id="KW-0472">Membrane</keyword>
<keyword evidence="1" id="KW-0812">Transmembrane</keyword>
<proteinExistence type="predicted"/>
<reference evidence="2" key="1">
    <citation type="submission" date="2018-08" db="EMBL/GenBank/DDBJ databases">
        <title>Comparative genomics of wild bee and flower associated Lactobacillus reveals potential adaptation to the bee host.</title>
        <authorList>
            <person name="Vuong H.Q."/>
            <person name="Mcfrederick Q.S."/>
        </authorList>
    </citation>
    <scope>NUCLEOTIDE SEQUENCE</scope>
    <source>
        <strain evidence="2">HV_63</strain>
    </source>
</reference>
<evidence type="ECO:0000256" key="1">
    <source>
        <dbReference type="SAM" id="Phobius"/>
    </source>
</evidence>
<comment type="caution">
    <text evidence="2">The sequence shown here is derived from an EMBL/GenBank/DDBJ whole genome shotgun (WGS) entry which is preliminary data.</text>
</comment>
<feature type="transmembrane region" description="Helical" evidence="1">
    <location>
        <begin position="12"/>
        <end position="34"/>
    </location>
</feature>
<evidence type="ECO:0000313" key="3">
    <source>
        <dbReference type="Proteomes" id="UP000784700"/>
    </source>
</evidence>